<dbReference type="Pfam" id="PF00804">
    <property type="entry name" value="Syntaxin"/>
    <property type="match status" value="1"/>
</dbReference>
<dbReference type="GeneID" id="110137442"/>
<dbReference type="Proteomes" id="UP001652640">
    <property type="component" value="Chromosome 33"/>
</dbReference>
<keyword evidence="4" id="KW-1185">Reference proteome</keyword>
<feature type="coiled-coil region" evidence="1">
    <location>
        <begin position="45"/>
        <end position="103"/>
    </location>
</feature>
<feature type="domain" description="Syntaxin N-terminal" evidence="3">
    <location>
        <begin position="33"/>
        <end position="153"/>
    </location>
</feature>
<dbReference type="InterPro" id="IPR010989">
    <property type="entry name" value="SNARE"/>
</dbReference>
<dbReference type="SMART" id="SM00503">
    <property type="entry name" value="SynN"/>
    <property type="match status" value="1"/>
</dbReference>
<reference evidence="4" key="1">
    <citation type="journal article" date="2022" name="J. Hered.">
        <title>A De Novo Chromosome-Level Genome Assembly of the White-Tailed Deer, Odocoileus Virginianus.</title>
        <authorList>
            <person name="London E.W."/>
            <person name="Roca A.L."/>
            <person name="Novakofski J.E."/>
            <person name="Mateus-Pinilla N.E."/>
        </authorList>
    </citation>
    <scope>NUCLEOTIDE SEQUENCE [LARGE SCALE GENOMIC DNA]</scope>
</reference>
<dbReference type="InterPro" id="IPR045242">
    <property type="entry name" value="Syntaxin"/>
</dbReference>
<dbReference type="PANTHER" id="PTHR19957">
    <property type="entry name" value="SYNTAXIN"/>
    <property type="match status" value="1"/>
</dbReference>
<dbReference type="InterPro" id="IPR006011">
    <property type="entry name" value="Syntaxin_N"/>
</dbReference>
<gene>
    <name evidence="5" type="primary">STX4</name>
</gene>
<reference evidence="5" key="2">
    <citation type="submission" date="2025-08" db="UniProtKB">
        <authorList>
            <consortium name="RefSeq"/>
        </authorList>
    </citation>
    <scope>IDENTIFICATION</scope>
    <source>
        <tissue evidence="5">Tongue muscle</tissue>
    </source>
</reference>
<feature type="region of interest" description="Disordered" evidence="2">
    <location>
        <begin position="1"/>
        <end position="21"/>
    </location>
</feature>
<evidence type="ECO:0000256" key="2">
    <source>
        <dbReference type="SAM" id="MobiDB-lite"/>
    </source>
</evidence>
<keyword evidence="1" id="KW-0175">Coiled coil</keyword>
<sequence>MRDRTHELRQGDDSSDDEDKERVALVVHPGTARLGSPDDEFFQKVGTIRQTIVKLENKVRELEKQQVTILATPLPEESMKQDLQNLRDEIKQLGRDIRAQLKAIEPQKEEADENYNSVNTRMRKTQHGILSQQFVELINKCNSMQSEYREKNVERIRRQLKITNAGMVSDEELEQMLDSGQSEVFVSNILKDTQVTRQALNEISARHSEIQQLERSIRELHEIFTFLATEVEIQVGARGHWLGLIQPPDVRACHDSQPASTLSLLHQGFCYPPDWPLVPSLAVSRGFILLSSYSDDYCSMPCTPPLELEPTPGVAPTLAPPPAAESILIHLRALQLPPRGACLLKCRRGWGRRWYSSPGPYLMIRGASSPIWEELTPMPFCSWESWGRDFTW</sequence>
<feature type="compositionally biased region" description="Basic and acidic residues" evidence="2">
    <location>
        <begin position="1"/>
        <end position="12"/>
    </location>
</feature>
<organism evidence="4 5">
    <name type="scientific">Odocoileus virginianus</name>
    <name type="common">White-tailed deer</name>
    <dbReference type="NCBI Taxonomy" id="9874"/>
    <lineage>
        <taxon>Eukaryota</taxon>
        <taxon>Metazoa</taxon>
        <taxon>Chordata</taxon>
        <taxon>Craniata</taxon>
        <taxon>Vertebrata</taxon>
        <taxon>Euteleostomi</taxon>
        <taxon>Mammalia</taxon>
        <taxon>Eutheria</taxon>
        <taxon>Laurasiatheria</taxon>
        <taxon>Artiodactyla</taxon>
        <taxon>Ruminantia</taxon>
        <taxon>Pecora</taxon>
        <taxon>Cervidae</taxon>
        <taxon>Odocoileinae</taxon>
        <taxon>Odocoileus</taxon>
    </lineage>
</organism>
<dbReference type="Gene3D" id="1.20.58.70">
    <property type="match status" value="1"/>
</dbReference>
<protein>
    <submittedName>
        <fullName evidence="5">Syntaxin-4 isoform X1</fullName>
    </submittedName>
</protein>
<dbReference type="PANTHER" id="PTHR19957:SF97">
    <property type="entry name" value="SYNTAXIN-4"/>
    <property type="match status" value="1"/>
</dbReference>
<evidence type="ECO:0000313" key="5">
    <source>
        <dbReference type="RefSeq" id="XP_070317324.1"/>
    </source>
</evidence>
<accession>A0ABM4HP24</accession>
<evidence type="ECO:0000256" key="1">
    <source>
        <dbReference type="SAM" id="Coils"/>
    </source>
</evidence>
<dbReference type="SUPFAM" id="SSF47661">
    <property type="entry name" value="t-snare proteins"/>
    <property type="match status" value="1"/>
</dbReference>
<dbReference type="CDD" id="cd00179">
    <property type="entry name" value="SynN"/>
    <property type="match status" value="1"/>
</dbReference>
<dbReference type="RefSeq" id="XP_070317324.1">
    <property type="nucleotide sequence ID" value="XM_070461223.1"/>
</dbReference>
<evidence type="ECO:0000313" key="4">
    <source>
        <dbReference type="Proteomes" id="UP001652640"/>
    </source>
</evidence>
<evidence type="ECO:0000259" key="3">
    <source>
        <dbReference type="SMART" id="SM00503"/>
    </source>
</evidence>
<name>A0ABM4HP24_ODOVR</name>
<proteinExistence type="predicted"/>